<comment type="subcellular location">
    <subcellularLocation>
        <location evidence="1">Membrane</location>
        <topology evidence="1">Single-pass type I membrane protein</topology>
    </subcellularLocation>
</comment>
<evidence type="ECO:0000256" key="1">
    <source>
        <dbReference type="ARBA" id="ARBA00004479"/>
    </source>
</evidence>
<reference evidence="3" key="3">
    <citation type="submission" date="2015-04" db="UniProtKB">
        <authorList>
            <consortium name="EnsemblPlants"/>
        </authorList>
    </citation>
    <scope>IDENTIFICATION</scope>
    <source>
        <strain evidence="3">cv. Jemalong A17</strain>
    </source>
</reference>
<keyword evidence="2" id="KW-0808">Transferase</keyword>
<keyword evidence="2" id="KW-0418">Kinase</keyword>
<dbReference type="PaxDb" id="3880-AES90513"/>
<keyword evidence="4" id="KW-1185">Reference proteome</keyword>
<evidence type="ECO:0000313" key="2">
    <source>
        <dbReference type="EMBL" id="AES90513.1"/>
    </source>
</evidence>
<dbReference type="EnsemblPlants" id="AES90513">
    <property type="protein sequence ID" value="AES90513"/>
    <property type="gene ID" value="MTR_4g092570"/>
</dbReference>
<dbReference type="PANTHER" id="PTHR48006:SF74">
    <property type="entry name" value="LRR RECEPTOR-LIKE KINASE FAMILY PROTEIN"/>
    <property type="match status" value="1"/>
</dbReference>
<accession>G7JSZ9</accession>
<reference evidence="2 4" key="1">
    <citation type="journal article" date="2011" name="Nature">
        <title>The Medicago genome provides insight into the evolution of rhizobial symbioses.</title>
        <authorList>
            <person name="Young N.D."/>
            <person name="Debelle F."/>
            <person name="Oldroyd G.E."/>
            <person name="Geurts R."/>
            <person name="Cannon S.B."/>
            <person name="Udvardi M.K."/>
            <person name="Benedito V.A."/>
            <person name="Mayer K.F."/>
            <person name="Gouzy J."/>
            <person name="Schoof H."/>
            <person name="Van de Peer Y."/>
            <person name="Proost S."/>
            <person name="Cook D.R."/>
            <person name="Meyers B.C."/>
            <person name="Spannagl M."/>
            <person name="Cheung F."/>
            <person name="De Mita S."/>
            <person name="Krishnakumar V."/>
            <person name="Gundlach H."/>
            <person name="Zhou S."/>
            <person name="Mudge J."/>
            <person name="Bharti A.K."/>
            <person name="Murray J.D."/>
            <person name="Naoumkina M.A."/>
            <person name="Rosen B."/>
            <person name="Silverstein K.A."/>
            <person name="Tang H."/>
            <person name="Rombauts S."/>
            <person name="Zhao P.X."/>
            <person name="Zhou P."/>
            <person name="Barbe V."/>
            <person name="Bardou P."/>
            <person name="Bechner M."/>
            <person name="Bellec A."/>
            <person name="Berger A."/>
            <person name="Berges H."/>
            <person name="Bidwell S."/>
            <person name="Bisseling T."/>
            <person name="Choisne N."/>
            <person name="Couloux A."/>
            <person name="Denny R."/>
            <person name="Deshpande S."/>
            <person name="Dai X."/>
            <person name="Doyle J.J."/>
            <person name="Dudez A.M."/>
            <person name="Farmer A.D."/>
            <person name="Fouteau S."/>
            <person name="Franken C."/>
            <person name="Gibelin C."/>
            <person name="Gish J."/>
            <person name="Goldstein S."/>
            <person name="Gonzalez A.J."/>
            <person name="Green P.J."/>
            <person name="Hallab A."/>
            <person name="Hartog M."/>
            <person name="Hua A."/>
            <person name="Humphray S.J."/>
            <person name="Jeong D.H."/>
            <person name="Jing Y."/>
            <person name="Jocker A."/>
            <person name="Kenton S.M."/>
            <person name="Kim D.J."/>
            <person name="Klee K."/>
            <person name="Lai H."/>
            <person name="Lang C."/>
            <person name="Lin S."/>
            <person name="Macmil S.L."/>
            <person name="Magdelenat G."/>
            <person name="Matthews L."/>
            <person name="McCorrison J."/>
            <person name="Monaghan E.L."/>
            <person name="Mun J.H."/>
            <person name="Najar F.Z."/>
            <person name="Nicholson C."/>
            <person name="Noirot C."/>
            <person name="O'Bleness M."/>
            <person name="Paule C.R."/>
            <person name="Poulain J."/>
            <person name="Prion F."/>
            <person name="Qin B."/>
            <person name="Qu C."/>
            <person name="Retzel E.F."/>
            <person name="Riddle C."/>
            <person name="Sallet E."/>
            <person name="Samain S."/>
            <person name="Samson N."/>
            <person name="Sanders I."/>
            <person name="Saurat O."/>
            <person name="Scarpelli C."/>
            <person name="Schiex T."/>
            <person name="Segurens B."/>
            <person name="Severin A.J."/>
            <person name="Sherrier D.J."/>
            <person name="Shi R."/>
            <person name="Sims S."/>
            <person name="Singer S.R."/>
            <person name="Sinharoy S."/>
            <person name="Sterck L."/>
            <person name="Viollet A."/>
            <person name="Wang B.B."/>
            <person name="Wang K."/>
            <person name="Wang M."/>
            <person name="Wang X."/>
            <person name="Warfsmann J."/>
            <person name="Weissenbach J."/>
            <person name="White D.D."/>
            <person name="White J.D."/>
            <person name="Wiley G.B."/>
            <person name="Wincker P."/>
            <person name="Xing Y."/>
            <person name="Yang L."/>
            <person name="Yao Z."/>
            <person name="Ying F."/>
            <person name="Zhai J."/>
            <person name="Zhou L."/>
            <person name="Zuber A."/>
            <person name="Denarie J."/>
            <person name="Dixon R.A."/>
            <person name="May G.D."/>
            <person name="Schwartz D.C."/>
            <person name="Rogers J."/>
            <person name="Quetier F."/>
            <person name="Town C.D."/>
            <person name="Roe B.A."/>
        </authorList>
    </citation>
    <scope>NUCLEOTIDE SEQUENCE [LARGE SCALE GENOMIC DNA]</scope>
    <source>
        <strain evidence="2">A17</strain>
        <strain evidence="3 4">cv. Jemalong A17</strain>
    </source>
</reference>
<evidence type="ECO:0000313" key="4">
    <source>
        <dbReference type="Proteomes" id="UP000002051"/>
    </source>
</evidence>
<dbReference type="GO" id="GO:0016301">
    <property type="term" value="F:kinase activity"/>
    <property type="evidence" value="ECO:0007669"/>
    <property type="project" value="UniProtKB-KW"/>
</dbReference>
<gene>
    <name evidence="2" type="ordered locus">MTR_4g092570</name>
</gene>
<dbReference type="GO" id="GO:0016020">
    <property type="term" value="C:membrane"/>
    <property type="evidence" value="ECO:0007669"/>
    <property type="project" value="UniProtKB-SubCell"/>
</dbReference>
<dbReference type="SUPFAM" id="SSF56112">
    <property type="entry name" value="Protein kinase-like (PK-like)"/>
    <property type="match status" value="1"/>
</dbReference>
<dbReference type="AlphaFoldDB" id="G7JSZ9"/>
<dbReference type="PANTHER" id="PTHR48006">
    <property type="entry name" value="LEUCINE-RICH REPEAT-CONTAINING PROTEIN DDB_G0281931-RELATED"/>
    <property type="match status" value="1"/>
</dbReference>
<evidence type="ECO:0000313" key="3">
    <source>
        <dbReference type="EnsemblPlants" id="AES90513"/>
    </source>
</evidence>
<dbReference type="InterPro" id="IPR051824">
    <property type="entry name" value="LRR_Rcpt-Like_S/T_Kinase"/>
</dbReference>
<dbReference type="STRING" id="3880.G7JSZ9"/>
<organism evidence="2 4">
    <name type="scientific">Medicago truncatula</name>
    <name type="common">Barrel medic</name>
    <name type="synonym">Medicago tribuloides</name>
    <dbReference type="NCBI Taxonomy" id="3880"/>
    <lineage>
        <taxon>Eukaryota</taxon>
        <taxon>Viridiplantae</taxon>
        <taxon>Streptophyta</taxon>
        <taxon>Embryophyta</taxon>
        <taxon>Tracheophyta</taxon>
        <taxon>Spermatophyta</taxon>
        <taxon>Magnoliopsida</taxon>
        <taxon>eudicotyledons</taxon>
        <taxon>Gunneridae</taxon>
        <taxon>Pentapetalae</taxon>
        <taxon>rosids</taxon>
        <taxon>fabids</taxon>
        <taxon>Fabales</taxon>
        <taxon>Fabaceae</taxon>
        <taxon>Papilionoideae</taxon>
        <taxon>50 kb inversion clade</taxon>
        <taxon>NPAAA clade</taxon>
        <taxon>Hologalegina</taxon>
        <taxon>IRL clade</taxon>
        <taxon>Trifolieae</taxon>
        <taxon>Medicago</taxon>
    </lineage>
</organism>
<reference evidence="2 4" key="2">
    <citation type="journal article" date="2014" name="BMC Genomics">
        <title>An improved genome release (version Mt4.0) for the model legume Medicago truncatula.</title>
        <authorList>
            <person name="Tang H."/>
            <person name="Krishnakumar V."/>
            <person name="Bidwell S."/>
            <person name="Rosen B."/>
            <person name="Chan A."/>
            <person name="Zhou S."/>
            <person name="Gentzbittel L."/>
            <person name="Childs K.L."/>
            <person name="Yandell M."/>
            <person name="Gundlach H."/>
            <person name="Mayer K.F."/>
            <person name="Schwartz D.C."/>
            <person name="Town C.D."/>
        </authorList>
    </citation>
    <scope>GENOME REANNOTATION</scope>
    <source>
        <strain evidence="3 4">cv. Jemalong A17</strain>
    </source>
</reference>
<dbReference type="Proteomes" id="UP000002051">
    <property type="component" value="Chromosome 4"/>
</dbReference>
<dbReference type="InterPro" id="IPR011009">
    <property type="entry name" value="Kinase-like_dom_sf"/>
</dbReference>
<sequence length="134" mass="14890">MSIYTPLSSTDPIKLIVDDGKKDVYDFGSVLFELMTGKTYNELSRSSDTTNLCGNPLSFYNVIDKSLTGEGLENEVCTLIKIACECVHPFPDQRSTMLEVYNNMSNDRKPPNGYGDDSDTLRGFEYAAIGFVMS</sequence>
<name>G7JSZ9_MEDTR</name>
<dbReference type="Gene3D" id="1.10.510.10">
    <property type="entry name" value="Transferase(Phosphotransferase) domain 1"/>
    <property type="match status" value="1"/>
</dbReference>
<dbReference type="HOGENOM" id="CLU_1899305_0_0_1"/>
<protein>
    <submittedName>
        <fullName evidence="2">Kinase superfamily protein, putative</fullName>
    </submittedName>
</protein>
<proteinExistence type="predicted"/>
<dbReference type="EMBL" id="CM001220">
    <property type="protein sequence ID" value="AES90513.1"/>
    <property type="molecule type" value="Genomic_DNA"/>
</dbReference>